<proteinExistence type="predicted"/>
<evidence type="ECO:0000313" key="3">
    <source>
        <dbReference type="Proteomes" id="UP000229901"/>
    </source>
</evidence>
<accession>A0A2H0V698</accession>
<sequence length="373" mass="41510">MSNVKQATEIQFSYPTSIQALVAENGSAFNPNALVQSELFVTAGQTQAPRPFQARYARVLVDSGRLFNANDSGVVLRSVGAVNMKLRAAGKPLVDGSFIPLAEALGIRRARDQYGDDLESLLISDDEKVILTGEEVRDLDLDPITLQERMGSGAGVMDLERVARWEQRMRLYEAAIEANSAIFAELKGNIEQDTRNGWSEAICQTTEAWLKFVEAMNAFAEEMGFKWDGTPAPPTPPAFPLAVLRIYARGKGLRFVLLVPDNRHKAAAMMKWSEQMEHAREPENYRDFTDKVLAPLNIMQARLRENGVPQDAPTFQDKAEVLTTNFLSVAGVSLEELADQSRAPREDRPRGKGKRGDRHSRRSQGHQWVPNAD</sequence>
<gene>
    <name evidence="2" type="ORF">COT97_00400</name>
</gene>
<dbReference type="Proteomes" id="UP000229901">
    <property type="component" value="Unassembled WGS sequence"/>
</dbReference>
<feature type="compositionally biased region" description="Basic residues" evidence="1">
    <location>
        <begin position="351"/>
        <end position="364"/>
    </location>
</feature>
<dbReference type="EMBL" id="PFAP01000002">
    <property type="protein sequence ID" value="PIR94598.1"/>
    <property type="molecule type" value="Genomic_DNA"/>
</dbReference>
<protein>
    <submittedName>
        <fullName evidence="2">Uncharacterized protein</fullName>
    </submittedName>
</protein>
<evidence type="ECO:0000256" key="1">
    <source>
        <dbReference type="SAM" id="MobiDB-lite"/>
    </source>
</evidence>
<feature type="region of interest" description="Disordered" evidence="1">
    <location>
        <begin position="337"/>
        <end position="373"/>
    </location>
</feature>
<reference evidence="3" key="1">
    <citation type="submission" date="2017-09" db="EMBL/GenBank/DDBJ databases">
        <title>Depth-based differentiation of microbial function through sediment-hosted aquifers and enrichment of novel symbionts in the deep terrestrial subsurface.</title>
        <authorList>
            <person name="Probst A.J."/>
            <person name="Ladd B."/>
            <person name="Jarett J.K."/>
            <person name="Geller-Mcgrath D.E."/>
            <person name="Sieber C.M.K."/>
            <person name="Emerson J.B."/>
            <person name="Anantharaman K."/>
            <person name="Thomas B.C."/>
            <person name="Malmstrom R."/>
            <person name="Stieglmeier M."/>
            <person name="Klingl A."/>
            <person name="Woyke T."/>
            <person name="Ryan C.M."/>
            <person name="Banfield J.F."/>
        </authorList>
    </citation>
    <scope>NUCLEOTIDE SEQUENCE [LARGE SCALE GENOMIC DNA]</scope>
</reference>
<name>A0A2H0V698_9BACT</name>
<comment type="caution">
    <text evidence="2">The sequence shown here is derived from an EMBL/GenBank/DDBJ whole genome shotgun (WGS) entry which is preliminary data.</text>
</comment>
<evidence type="ECO:0000313" key="2">
    <source>
        <dbReference type="EMBL" id="PIR94598.1"/>
    </source>
</evidence>
<dbReference type="AlphaFoldDB" id="A0A2H0V698"/>
<organism evidence="2 3">
    <name type="scientific">Candidatus Falkowbacteria bacterium CG10_big_fil_rev_8_21_14_0_10_39_11</name>
    <dbReference type="NCBI Taxonomy" id="1974565"/>
    <lineage>
        <taxon>Bacteria</taxon>
        <taxon>Candidatus Falkowiibacteriota</taxon>
    </lineage>
</organism>